<dbReference type="AlphaFoldDB" id="A0A1C3V3G3"/>
<evidence type="ECO:0008006" key="3">
    <source>
        <dbReference type="Google" id="ProtNLM"/>
    </source>
</evidence>
<dbReference type="RefSeq" id="WP_036021091.1">
    <property type="nucleotide sequence ID" value="NZ_CP104173.1"/>
</dbReference>
<gene>
    <name evidence="1" type="ORF">GA0061099_1003123</name>
</gene>
<sequence length="367" mass="42576">MPANTFEHAPDTMILNLFYEDKDDRWFPGDRHLRRIARRLLLGEPRMSGQLRVFLNLCAGLDRLGIRYRVNDYGYIAEHPHELACIVGRTFLLDKFLWKNPILLGAAVHNHPLDDPDLFKRLPVKKVVVPGPWYVDMYRPYWPETEAWPVGIDTNLWAPSARAQKTVDVLIYDKVHWDRERYTSEMIEPVRARLVKEGRSFTELRYGSYKEADFQAALARSRAMIFLCQSESQGIAYQQALSCGVPVFAWDPGGPWRDPDYYPHRVQFAPVSSVPYWDERCGVKFTDIAGFETGWDNFWAGCTAGAFDPRGYILDNLTLEQRALQYYEIARSIMRQPAMSQTSARPVDEASEGLSRDPKLHWRYRMS</sequence>
<proteinExistence type="predicted"/>
<name>A0A1C3V3G3_9BRAD</name>
<dbReference type="SUPFAM" id="SSF53756">
    <property type="entry name" value="UDP-Glycosyltransferase/glycogen phosphorylase"/>
    <property type="match status" value="1"/>
</dbReference>
<protein>
    <recommendedName>
        <fullName evidence="3">Glycosyltransferase</fullName>
    </recommendedName>
</protein>
<reference evidence="1 2" key="1">
    <citation type="submission" date="2016-08" db="EMBL/GenBank/DDBJ databases">
        <authorList>
            <person name="Seilhamer J.J."/>
        </authorList>
    </citation>
    <scope>NUCLEOTIDE SEQUENCE [LARGE SCALE GENOMIC DNA]</scope>
    <source>
        <strain evidence="1 2">CCBAU 10071</strain>
    </source>
</reference>
<dbReference type="EMBL" id="FMAE01000003">
    <property type="protein sequence ID" value="SCB22326.1"/>
    <property type="molecule type" value="Genomic_DNA"/>
</dbReference>
<organism evidence="1 2">
    <name type="scientific">Bradyrhizobium yuanmingense</name>
    <dbReference type="NCBI Taxonomy" id="108015"/>
    <lineage>
        <taxon>Bacteria</taxon>
        <taxon>Pseudomonadati</taxon>
        <taxon>Pseudomonadota</taxon>
        <taxon>Alphaproteobacteria</taxon>
        <taxon>Hyphomicrobiales</taxon>
        <taxon>Nitrobacteraceae</taxon>
        <taxon>Bradyrhizobium</taxon>
    </lineage>
</organism>
<accession>A0A1C3V3G3</accession>
<evidence type="ECO:0000313" key="1">
    <source>
        <dbReference type="EMBL" id="SCB22326.1"/>
    </source>
</evidence>
<evidence type="ECO:0000313" key="2">
    <source>
        <dbReference type="Proteomes" id="UP000183174"/>
    </source>
</evidence>
<dbReference type="Proteomes" id="UP000183174">
    <property type="component" value="Unassembled WGS sequence"/>
</dbReference>
<dbReference type="GeneID" id="93180145"/>